<evidence type="ECO:0000256" key="6">
    <source>
        <dbReference type="ARBA" id="ARBA00022023"/>
    </source>
</evidence>
<dbReference type="Gene3D" id="1.10.340.30">
    <property type="entry name" value="Hypothetical protein, domain 2"/>
    <property type="match status" value="1"/>
</dbReference>
<dbReference type="InterPro" id="IPR000445">
    <property type="entry name" value="HhH_motif"/>
</dbReference>
<dbReference type="AlphaFoldDB" id="A0A516TMZ3"/>
<dbReference type="Proteomes" id="UP000315925">
    <property type="component" value="Chromosome"/>
</dbReference>
<proteinExistence type="inferred from homology"/>
<dbReference type="GO" id="GO:0051539">
    <property type="term" value="F:4 iron, 4 sulfur cluster binding"/>
    <property type="evidence" value="ECO:0007669"/>
    <property type="project" value="UniProtKB-KW"/>
</dbReference>
<evidence type="ECO:0000256" key="7">
    <source>
        <dbReference type="ARBA" id="ARBA00022485"/>
    </source>
</evidence>
<dbReference type="GO" id="GO:0000701">
    <property type="term" value="F:purine-specific mismatch base pair DNA N-glycosylase activity"/>
    <property type="evidence" value="ECO:0007669"/>
    <property type="project" value="UniProtKB-EC"/>
</dbReference>
<comment type="function">
    <text evidence="3">Adenine glycosylase active on G-A mispairs. MutY also corrects error-prone DNA synthesis past GO lesions which are due to the oxidatively damaged form of guanine: 7,8-dihydro-8-oxoguanine (8-oxo-dGTP).</text>
</comment>
<dbReference type="GO" id="GO:0006298">
    <property type="term" value="P:mismatch repair"/>
    <property type="evidence" value="ECO:0007669"/>
    <property type="project" value="TreeGrafter"/>
</dbReference>
<dbReference type="InterPro" id="IPR003265">
    <property type="entry name" value="HhH-GPD_domain"/>
</dbReference>
<keyword evidence="8" id="KW-0479">Metal-binding</keyword>
<keyword evidence="14 16" id="KW-0326">Glycosidase</keyword>
<evidence type="ECO:0000256" key="1">
    <source>
        <dbReference type="ARBA" id="ARBA00000843"/>
    </source>
</evidence>
<dbReference type="InterPro" id="IPR023170">
    <property type="entry name" value="HhH_base_excis_C"/>
</dbReference>
<dbReference type="Pfam" id="PF00633">
    <property type="entry name" value="HHH"/>
    <property type="match status" value="1"/>
</dbReference>
<evidence type="ECO:0000313" key="17">
    <source>
        <dbReference type="Proteomes" id="UP000315925"/>
    </source>
</evidence>
<gene>
    <name evidence="16" type="ORF">kam1_1371</name>
</gene>
<evidence type="ECO:0000313" key="16">
    <source>
        <dbReference type="EMBL" id="QDQ42595.1"/>
    </source>
</evidence>
<dbReference type="SMART" id="SM00478">
    <property type="entry name" value="ENDO3c"/>
    <property type="match status" value="1"/>
</dbReference>
<dbReference type="EMBL" id="CP037899">
    <property type="protein sequence ID" value="QDQ42595.1"/>
    <property type="molecule type" value="Genomic_DNA"/>
</dbReference>
<feature type="domain" description="HhH-GPD" evidence="15">
    <location>
        <begin position="62"/>
        <end position="214"/>
    </location>
</feature>
<evidence type="ECO:0000259" key="15">
    <source>
        <dbReference type="SMART" id="SM00478"/>
    </source>
</evidence>
<comment type="catalytic activity">
    <reaction evidence="1">
        <text>Hydrolyzes free adenine bases from 7,8-dihydro-8-oxoguanine:adenine mismatched double-stranded DNA, leaving an apurinic site.</text>
        <dbReference type="EC" id="3.2.2.31"/>
    </reaction>
</comment>
<dbReference type="Pfam" id="PF00730">
    <property type="entry name" value="HhH-GPD"/>
    <property type="match status" value="1"/>
</dbReference>
<dbReference type="FunFam" id="1.10.340.30:FF:000002">
    <property type="entry name" value="Adenine DNA glycosylase"/>
    <property type="match status" value="1"/>
</dbReference>
<accession>A0A516TMZ3</accession>
<dbReference type="OrthoDB" id="9802365at2"/>
<evidence type="ECO:0000256" key="4">
    <source>
        <dbReference type="ARBA" id="ARBA00008343"/>
    </source>
</evidence>
<dbReference type="Gene3D" id="1.10.1670.10">
    <property type="entry name" value="Helix-hairpin-Helix base-excision DNA repair enzymes (C-terminal)"/>
    <property type="match status" value="1"/>
</dbReference>
<dbReference type="STRING" id="1202785.A946_01635"/>
<dbReference type="InterPro" id="IPR004036">
    <property type="entry name" value="Endonuclease-III-like_CS2"/>
</dbReference>
<evidence type="ECO:0000256" key="5">
    <source>
        <dbReference type="ARBA" id="ARBA00012045"/>
    </source>
</evidence>
<keyword evidence="9" id="KW-0227">DNA damage</keyword>
<keyword evidence="7" id="KW-0004">4Fe-4S</keyword>
<dbReference type="PANTHER" id="PTHR42944">
    <property type="entry name" value="ADENINE DNA GLYCOSYLASE"/>
    <property type="match status" value="1"/>
</dbReference>
<reference evidence="17" key="1">
    <citation type="submission" date="2019-03" db="EMBL/GenBank/DDBJ databases">
        <title>Complete genome of Methylacidiphilum kamchatkense Kam1.</title>
        <authorList>
            <person name="Kruse T."/>
            <person name="Murarilal Ratnadevi C."/>
            <person name="Erikstad H.-A."/>
            <person name="Birkeland N.-K."/>
        </authorList>
    </citation>
    <scope>NUCLEOTIDE SEQUENCE [LARGE SCALE GENOMIC DNA]</scope>
    <source>
        <strain evidence="17">kam1</strain>
    </source>
</reference>
<keyword evidence="10 16" id="KW-0378">Hydrolase</keyword>
<dbReference type="EC" id="3.2.2.31" evidence="5"/>
<dbReference type="PANTHER" id="PTHR42944:SF1">
    <property type="entry name" value="ADENINE DNA GLYCOSYLASE"/>
    <property type="match status" value="1"/>
</dbReference>
<evidence type="ECO:0000256" key="8">
    <source>
        <dbReference type="ARBA" id="ARBA00022723"/>
    </source>
</evidence>
<protein>
    <recommendedName>
        <fullName evidence="6">Adenine DNA glycosylase</fullName>
        <ecNumber evidence="5">3.2.2.31</ecNumber>
    </recommendedName>
</protein>
<dbReference type="SUPFAM" id="SSF48150">
    <property type="entry name" value="DNA-glycosylase"/>
    <property type="match status" value="1"/>
</dbReference>
<evidence type="ECO:0000256" key="12">
    <source>
        <dbReference type="ARBA" id="ARBA00023014"/>
    </source>
</evidence>
<evidence type="ECO:0000256" key="13">
    <source>
        <dbReference type="ARBA" id="ARBA00023204"/>
    </source>
</evidence>
<keyword evidence="11" id="KW-0408">Iron</keyword>
<dbReference type="GO" id="GO:0006284">
    <property type="term" value="P:base-excision repair"/>
    <property type="evidence" value="ECO:0007669"/>
    <property type="project" value="InterPro"/>
</dbReference>
<evidence type="ECO:0000256" key="9">
    <source>
        <dbReference type="ARBA" id="ARBA00022763"/>
    </source>
</evidence>
<comment type="similarity">
    <text evidence="4">Belongs to the Nth/MutY family.</text>
</comment>
<evidence type="ECO:0000256" key="3">
    <source>
        <dbReference type="ARBA" id="ARBA00002933"/>
    </source>
</evidence>
<comment type="cofactor">
    <cofactor evidence="2">
        <name>[4Fe-4S] cluster</name>
        <dbReference type="ChEBI" id="CHEBI:49883"/>
    </cofactor>
</comment>
<evidence type="ECO:0000256" key="2">
    <source>
        <dbReference type="ARBA" id="ARBA00001966"/>
    </source>
</evidence>
<dbReference type="CDD" id="cd00056">
    <property type="entry name" value="ENDO3c"/>
    <property type="match status" value="1"/>
</dbReference>
<dbReference type="GO" id="GO:0035485">
    <property type="term" value="F:adenine/guanine mispair binding"/>
    <property type="evidence" value="ECO:0007669"/>
    <property type="project" value="TreeGrafter"/>
</dbReference>
<evidence type="ECO:0000256" key="11">
    <source>
        <dbReference type="ARBA" id="ARBA00023004"/>
    </source>
</evidence>
<name>A0A516TMZ3_9BACT</name>
<dbReference type="InterPro" id="IPR044298">
    <property type="entry name" value="MIG/MutY"/>
</dbReference>
<evidence type="ECO:0000256" key="14">
    <source>
        <dbReference type="ARBA" id="ARBA00023295"/>
    </source>
</evidence>
<dbReference type="InterPro" id="IPR015797">
    <property type="entry name" value="NUDIX_hydrolase-like_dom_sf"/>
</dbReference>
<keyword evidence="12" id="KW-0411">Iron-sulfur</keyword>
<dbReference type="GO" id="GO:0046872">
    <property type="term" value="F:metal ion binding"/>
    <property type="evidence" value="ECO:0007669"/>
    <property type="project" value="UniProtKB-KW"/>
</dbReference>
<evidence type="ECO:0000256" key="10">
    <source>
        <dbReference type="ARBA" id="ARBA00022801"/>
    </source>
</evidence>
<dbReference type="SUPFAM" id="SSF55811">
    <property type="entry name" value="Nudix"/>
    <property type="match status" value="1"/>
</dbReference>
<dbReference type="GO" id="GO:0034039">
    <property type="term" value="F:8-oxo-7,8-dihydroguanine DNA N-glycosylase activity"/>
    <property type="evidence" value="ECO:0007669"/>
    <property type="project" value="TreeGrafter"/>
</dbReference>
<organism evidence="16 17">
    <name type="scientific">Methylacidiphilum kamchatkense Kam1</name>
    <dbReference type="NCBI Taxonomy" id="1202785"/>
    <lineage>
        <taxon>Bacteria</taxon>
        <taxon>Pseudomonadati</taxon>
        <taxon>Verrucomicrobiota</taxon>
        <taxon>Methylacidiphilae</taxon>
        <taxon>Methylacidiphilales</taxon>
        <taxon>Methylacidiphilaceae</taxon>
        <taxon>Methylacidiphilum (ex Ratnadevi et al. 2023)</taxon>
    </lineage>
</organism>
<keyword evidence="13" id="KW-0234">DNA repair</keyword>
<dbReference type="KEGG" id="mkc:kam1_1371"/>
<sequence length="365" mass="42568">MNVKEEGVMENGNNIAFCLERIDAKFRETFPRRLFEWHGENAYSYPWRQTQEPYAIVVSEFMLQQTQVKTVIPYYLKWMERFENWERLANASEGEVLKAWEGLGYYARARNLHKIAKIVFYEKQGILPSEPTELLKLPGIGLYTANAIASLAFGKKTVALDANGIRVLVRLLSIHQPVNKVRALKELSRMAMNLLSEDSDFSLFNSALMDFGRAVCKALAPKCMICPLKEICQAEQPEQLPFKPKKRIEVRKEKIAILRKEDSIWLHQADSKTGRYRGMWVFPNFDPFAMEQKTILFSLPAFLSRYKIFLEVCEAAWKQEQLFQPNLWQGEWIKKEKISFLPLPAPHRRIWMKLMTERAFSPHPG</sequence>
<dbReference type="InterPro" id="IPR011257">
    <property type="entry name" value="DNA_glycosylase"/>
</dbReference>
<dbReference type="GO" id="GO:0032357">
    <property type="term" value="F:oxidized purine DNA binding"/>
    <property type="evidence" value="ECO:0007669"/>
    <property type="project" value="TreeGrafter"/>
</dbReference>
<dbReference type="PROSITE" id="PS01155">
    <property type="entry name" value="ENDONUCLEASE_III_2"/>
    <property type="match status" value="1"/>
</dbReference>